<dbReference type="AlphaFoldDB" id="A0A2P5ICK5"/>
<proteinExistence type="predicted"/>
<accession>A0A2P5ICK5</accession>
<gene>
    <name evidence="1" type="ORF">DHEL01_v201375</name>
</gene>
<name>A0A2P5ICK5_DIAHE</name>
<dbReference type="EMBL" id="MAVT02000063">
    <property type="protein sequence ID" value="POS80216.1"/>
    <property type="molecule type" value="Genomic_DNA"/>
</dbReference>
<organism evidence="1 2">
    <name type="scientific">Diaporthe helianthi</name>
    <dbReference type="NCBI Taxonomy" id="158607"/>
    <lineage>
        <taxon>Eukaryota</taxon>
        <taxon>Fungi</taxon>
        <taxon>Dikarya</taxon>
        <taxon>Ascomycota</taxon>
        <taxon>Pezizomycotina</taxon>
        <taxon>Sordariomycetes</taxon>
        <taxon>Sordariomycetidae</taxon>
        <taxon>Diaporthales</taxon>
        <taxon>Diaporthaceae</taxon>
        <taxon>Diaporthe</taxon>
    </lineage>
</organism>
<keyword evidence="2" id="KW-1185">Reference proteome</keyword>
<protein>
    <submittedName>
        <fullName evidence="1">Uncharacterized protein</fullName>
    </submittedName>
</protein>
<evidence type="ECO:0000313" key="1">
    <source>
        <dbReference type="EMBL" id="POS80216.1"/>
    </source>
</evidence>
<dbReference type="InParanoid" id="A0A2P5ICK5"/>
<comment type="caution">
    <text evidence="1">The sequence shown here is derived from an EMBL/GenBank/DDBJ whole genome shotgun (WGS) entry which is preliminary data.</text>
</comment>
<reference evidence="1" key="1">
    <citation type="submission" date="2017-09" db="EMBL/GenBank/DDBJ databases">
        <title>Polyketide synthases of a Diaporthe helianthi virulent isolate.</title>
        <authorList>
            <person name="Baroncelli R."/>
        </authorList>
    </citation>
    <scope>NUCLEOTIDE SEQUENCE [LARGE SCALE GENOMIC DNA]</scope>
    <source>
        <strain evidence="1">7/96</strain>
    </source>
</reference>
<evidence type="ECO:0000313" key="2">
    <source>
        <dbReference type="Proteomes" id="UP000094444"/>
    </source>
</evidence>
<dbReference type="Proteomes" id="UP000094444">
    <property type="component" value="Unassembled WGS sequence"/>
</dbReference>
<sequence length="161" mass="17146">MPPDAPMVVVWWFEVGSLGRGVAEDLVGWVATSQRGRRRCRSVGQLVRCVEIRIEVKGEGVGVGVGEVDVQGVFLHHTCSGVERACEPAEQDGDGDDAEFDAELVQSITGAGADAGADAWMNKDVGELSGIDTRVLLLLDQTNVVFSALVVVVLASWVAWP</sequence>